<comment type="caution">
    <text evidence="12">The sequence shown here is derived from an EMBL/GenBank/DDBJ whole genome shotgun (WGS) entry which is preliminary data.</text>
</comment>
<gene>
    <name evidence="12" type="ORF">GCM10009721_27060</name>
</gene>
<evidence type="ECO:0000313" key="13">
    <source>
        <dbReference type="Proteomes" id="UP000623461"/>
    </source>
</evidence>
<evidence type="ECO:0000256" key="9">
    <source>
        <dbReference type="ARBA" id="ARBA00023284"/>
    </source>
</evidence>
<dbReference type="PANTHER" id="PTHR34573">
    <property type="entry name" value="VKC DOMAIN-CONTAINING PROTEIN"/>
    <property type="match status" value="1"/>
</dbReference>
<protein>
    <recommendedName>
        <fullName evidence="11">Vitamin K epoxide reductase domain-containing protein</fullName>
    </recommendedName>
</protein>
<accession>A0ABQ2I5B2</accession>
<dbReference type="Pfam" id="PF07884">
    <property type="entry name" value="VKOR"/>
    <property type="match status" value="1"/>
</dbReference>
<dbReference type="Gene3D" id="1.20.1440.130">
    <property type="entry name" value="VKOR domain"/>
    <property type="match status" value="1"/>
</dbReference>
<evidence type="ECO:0000256" key="4">
    <source>
        <dbReference type="ARBA" id="ARBA00022719"/>
    </source>
</evidence>
<dbReference type="CDD" id="cd12918">
    <property type="entry name" value="VKOR_arc"/>
    <property type="match status" value="1"/>
</dbReference>
<evidence type="ECO:0000256" key="5">
    <source>
        <dbReference type="ARBA" id="ARBA00022989"/>
    </source>
</evidence>
<keyword evidence="6" id="KW-0560">Oxidoreductase</keyword>
<evidence type="ECO:0000256" key="8">
    <source>
        <dbReference type="ARBA" id="ARBA00023157"/>
    </source>
</evidence>
<feature type="domain" description="Vitamin K epoxide reductase" evidence="11">
    <location>
        <begin position="22"/>
        <end position="158"/>
    </location>
</feature>
<evidence type="ECO:0000256" key="2">
    <source>
        <dbReference type="ARBA" id="ARBA00006214"/>
    </source>
</evidence>
<name>A0ABQ2I5B2_9MICO</name>
<evidence type="ECO:0000256" key="3">
    <source>
        <dbReference type="ARBA" id="ARBA00022692"/>
    </source>
</evidence>
<reference evidence="13" key="1">
    <citation type="journal article" date="2019" name="Int. J. Syst. Evol. Microbiol.">
        <title>The Global Catalogue of Microorganisms (GCM) 10K type strain sequencing project: providing services to taxonomists for standard genome sequencing and annotation.</title>
        <authorList>
            <consortium name="The Broad Institute Genomics Platform"/>
            <consortium name="The Broad Institute Genome Sequencing Center for Infectious Disease"/>
            <person name="Wu L."/>
            <person name="Ma J."/>
        </authorList>
    </citation>
    <scope>NUCLEOTIDE SEQUENCE [LARGE SCALE GENOMIC DNA]</scope>
    <source>
        <strain evidence="13">JCM 1365</strain>
    </source>
</reference>
<dbReference type="SMART" id="SM00756">
    <property type="entry name" value="VKc"/>
    <property type="match status" value="1"/>
</dbReference>
<keyword evidence="13" id="KW-1185">Reference proteome</keyword>
<dbReference type="InterPro" id="IPR038354">
    <property type="entry name" value="VKOR_sf"/>
</dbReference>
<feature type="transmembrane region" description="Helical" evidence="10">
    <location>
        <begin position="109"/>
        <end position="127"/>
    </location>
</feature>
<sequence>MSSLRDDVTTGDAAVVAGRTRPAWLAPVSVVLAVVGLLVSAYLTYEHFTANATLACSIGGVVDCAKVTTSAWSTFMGVPVALLGLVFFVVALALCLPRVWRRPEAWLDAARLGWLTVGLGMVLYLVWAELYRINAICLWCTAVHVVTFVLWIVVLFGQILSGPAESALGTKED</sequence>
<keyword evidence="9" id="KW-0676">Redox-active center</keyword>
<evidence type="ECO:0000256" key="7">
    <source>
        <dbReference type="ARBA" id="ARBA00023136"/>
    </source>
</evidence>
<keyword evidence="8" id="KW-1015">Disulfide bond</keyword>
<dbReference type="PANTHER" id="PTHR34573:SF1">
    <property type="entry name" value="VITAMIN K EPOXIDE REDUCTASE DOMAIN-CONTAINING PROTEIN"/>
    <property type="match status" value="1"/>
</dbReference>
<keyword evidence="5 10" id="KW-1133">Transmembrane helix</keyword>
<dbReference type="RefSeq" id="WP_030199745.1">
    <property type="nucleotide sequence ID" value="NZ_BMNZ01000005.1"/>
</dbReference>
<keyword evidence="3 10" id="KW-0812">Transmembrane</keyword>
<feature type="transmembrane region" description="Helical" evidence="10">
    <location>
        <begin position="76"/>
        <end position="97"/>
    </location>
</feature>
<dbReference type="InterPro" id="IPR012932">
    <property type="entry name" value="VKOR"/>
</dbReference>
<dbReference type="EMBL" id="BMNZ01000005">
    <property type="protein sequence ID" value="GGM98708.1"/>
    <property type="molecule type" value="Genomic_DNA"/>
</dbReference>
<evidence type="ECO:0000256" key="6">
    <source>
        <dbReference type="ARBA" id="ARBA00023002"/>
    </source>
</evidence>
<comment type="subcellular location">
    <subcellularLocation>
        <location evidence="1">Membrane</location>
        <topology evidence="1">Multi-pass membrane protein</topology>
    </subcellularLocation>
</comment>
<keyword evidence="4" id="KW-0874">Quinone</keyword>
<comment type="similarity">
    <text evidence="2">Belongs to the VKOR family.</text>
</comment>
<evidence type="ECO:0000256" key="10">
    <source>
        <dbReference type="SAM" id="Phobius"/>
    </source>
</evidence>
<evidence type="ECO:0000256" key="1">
    <source>
        <dbReference type="ARBA" id="ARBA00004141"/>
    </source>
</evidence>
<feature type="transmembrane region" description="Helical" evidence="10">
    <location>
        <begin position="133"/>
        <end position="156"/>
    </location>
</feature>
<evidence type="ECO:0000313" key="12">
    <source>
        <dbReference type="EMBL" id="GGM98708.1"/>
    </source>
</evidence>
<feature type="transmembrane region" description="Helical" evidence="10">
    <location>
        <begin position="24"/>
        <end position="45"/>
    </location>
</feature>
<evidence type="ECO:0000259" key="11">
    <source>
        <dbReference type="SMART" id="SM00756"/>
    </source>
</evidence>
<organism evidence="12 13">
    <name type="scientific">Terrabacter tumescens</name>
    <dbReference type="NCBI Taxonomy" id="60443"/>
    <lineage>
        <taxon>Bacteria</taxon>
        <taxon>Bacillati</taxon>
        <taxon>Actinomycetota</taxon>
        <taxon>Actinomycetes</taxon>
        <taxon>Micrococcales</taxon>
        <taxon>Intrasporangiaceae</taxon>
        <taxon>Terrabacter</taxon>
    </lineage>
</organism>
<keyword evidence="7 10" id="KW-0472">Membrane</keyword>
<proteinExistence type="inferred from homology"/>
<dbReference type="Proteomes" id="UP000623461">
    <property type="component" value="Unassembled WGS sequence"/>
</dbReference>